<accession>A0A645F1X3</accession>
<dbReference type="EMBL" id="VSSQ01053472">
    <property type="protein sequence ID" value="MPN07502.1"/>
    <property type="molecule type" value="Genomic_DNA"/>
</dbReference>
<organism evidence="1">
    <name type="scientific">bioreactor metagenome</name>
    <dbReference type="NCBI Taxonomy" id="1076179"/>
    <lineage>
        <taxon>unclassified sequences</taxon>
        <taxon>metagenomes</taxon>
        <taxon>ecological metagenomes</taxon>
    </lineage>
</organism>
<dbReference type="AlphaFoldDB" id="A0A645F1X3"/>
<protein>
    <submittedName>
        <fullName evidence="1">Uncharacterized protein</fullName>
    </submittedName>
</protein>
<gene>
    <name evidence="1" type="ORF">SDC9_154772</name>
</gene>
<proteinExistence type="predicted"/>
<reference evidence="1" key="1">
    <citation type="submission" date="2019-08" db="EMBL/GenBank/DDBJ databases">
        <authorList>
            <person name="Kucharzyk K."/>
            <person name="Murdoch R.W."/>
            <person name="Higgins S."/>
            <person name="Loffler F."/>
        </authorList>
    </citation>
    <scope>NUCLEOTIDE SEQUENCE</scope>
</reference>
<comment type="caution">
    <text evidence="1">The sequence shown here is derived from an EMBL/GenBank/DDBJ whole genome shotgun (WGS) entry which is preliminary data.</text>
</comment>
<sequence length="65" mass="7550">MTWFLRIAVEQVIGIGNIVDHIQIGLFDNMPQRTILIHKIYNINGRIRTFAKKFVSDRFGSLHVP</sequence>
<evidence type="ECO:0000313" key="1">
    <source>
        <dbReference type="EMBL" id="MPN07502.1"/>
    </source>
</evidence>
<name>A0A645F1X3_9ZZZZ</name>